<protein>
    <submittedName>
        <fullName evidence="2">Uncharacterized protein</fullName>
    </submittedName>
</protein>
<reference evidence="2 3" key="1">
    <citation type="journal article" date="2013" name="Mar. Genomics">
        <title>Expression of sulfatases in Rhodopirellula baltica and the diversity of sulfatases in the genus Rhodopirellula.</title>
        <authorList>
            <person name="Wegner C.E."/>
            <person name="Richter-Heitmann T."/>
            <person name="Klindworth A."/>
            <person name="Klockow C."/>
            <person name="Richter M."/>
            <person name="Achstetter T."/>
            <person name="Glockner F.O."/>
            <person name="Harder J."/>
        </authorList>
    </citation>
    <scope>NUCLEOTIDE SEQUENCE [LARGE SCALE GENOMIC DNA]</scope>
    <source>
        <strain evidence="2 3">SM1</strain>
    </source>
</reference>
<evidence type="ECO:0000313" key="3">
    <source>
        <dbReference type="Proteomes" id="UP000011991"/>
    </source>
</evidence>
<evidence type="ECO:0000256" key="1">
    <source>
        <dbReference type="SAM" id="MobiDB-lite"/>
    </source>
</evidence>
<dbReference type="EMBL" id="ANOG01000358">
    <property type="protein sequence ID" value="EMI20552.1"/>
    <property type="molecule type" value="Genomic_DNA"/>
</dbReference>
<name>M5RYS5_9BACT</name>
<feature type="region of interest" description="Disordered" evidence="1">
    <location>
        <begin position="1"/>
        <end position="52"/>
    </location>
</feature>
<feature type="compositionally biased region" description="Basic and acidic residues" evidence="1">
    <location>
        <begin position="1"/>
        <end position="10"/>
    </location>
</feature>
<accession>M5RYS5</accession>
<dbReference type="AlphaFoldDB" id="M5RYS5"/>
<organism evidence="2 3">
    <name type="scientific">Rhodopirellula maiorica SM1</name>
    <dbReference type="NCBI Taxonomy" id="1265738"/>
    <lineage>
        <taxon>Bacteria</taxon>
        <taxon>Pseudomonadati</taxon>
        <taxon>Planctomycetota</taxon>
        <taxon>Planctomycetia</taxon>
        <taxon>Pirellulales</taxon>
        <taxon>Pirellulaceae</taxon>
        <taxon>Novipirellula</taxon>
    </lineage>
</organism>
<proteinExistence type="predicted"/>
<dbReference type="Proteomes" id="UP000011991">
    <property type="component" value="Unassembled WGS sequence"/>
</dbReference>
<dbReference type="PATRIC" id="fig|1265738.3.peg.2531"/>
<comment type="caution">
    <text evidence="2">The sequence shown here is derived from an EMBL/GenBank/DDBJ whole genome shotgun (WGS) entry which is preliminary data.</text>
</comment>
<gene>
    <name evidence="2" type="ORF">RMSM_02518</name>
</gene>
<evidence type="ECO:0000313" key="2">
    <source>
        <dbReference type="EMBL" id="EMI20552.1"/>
    </source>
</evidence>
<keyword evidence="3" id="KW-1185">Reference proteome</keyword>
<sequence>MIIREIRGRPSTEQISAGRLSTDAPQESSGDKLDSARTESQPPRSKENSAGR</sequence>